<dbReference type="SUPFAM" id="SSF158694">
    <property type="entry name" value="UraD-Like"/>
    <property type="match status" value="1"/>
</dbReference>
<keyword evidence="4" id="KW-0659">Purine metabolism</keyword>
<proteinExistence type="predicted"/>
<dbReference type="EC" id="4.1.1.97" evidence="3"/>
<dbReference type="NCBIfam" id="NF010372">
    <property type="entry name" value="PRK13798.1"/>
    <property type="match status" value="1"/>
</dbReference>
<evidence type="ECO:0000256" key="1">
    <source>
        <dbReference type="ARBA" id="ARBA00001163"/>
    </source>
</evidence>
<evidence type="ECO:0000256" key="3">
    <source>
        <dbReference type="ARBA" id="ARBA00012257"/>
    </source>
</evidence>
<dbReference type="NCBIfam" id="TIGR03180">
    <property type="entry name" value="UraD_2"/>
    <property type="match status" value="1"/>
</dbReference>
<accession>A0A0N9VXP1</accession>
<evidence type="ECO:0000256" key="5">
    <source>
        <dbReference type="ARBA" id="ARBA00022793"/>
    </source>
</evidence>
<dbReference type="EMBL" id="CP012808">
    <property type="protein sequence ID" value="ALH94877.1"/>
    <property type="molecule type" value="Genomic_DNA"/>
</dbReference>
<dbReference type="GO" id="GO:0051997">
    <property type="term" value="F:2-oxo-4-hydroxy-4-carboxy-5-ureidoimidazoline decarboxylase activity"/>
    <property type="evidence" value="ECO:0007669"/>
    <property type="project" value="UniProtKB-EC"/>
</dbReference>
<dbReference type="Proteomes" id="UP000064939">
    <property type="component" value="Chromosome"/>
</dbReference>
<evidence type="ECO:0000256" key="6">
    <source>
        <dbReference type="ARBA" id="ARBA00023239"/>
    </source>
</evidence>
<comment type="pathway">
    <text evidence="2">Purine metabolism; urate degradation; (S)-allantoin from urate: step 3/3.</text>
</comment>
<dbReference type="KEGG" id="aei:AOY20_04630"/>
<keyword evidence="5" id="KW-0210">Decarboxylase</keyword>
<evidence type="ECO:0000259" key="7">
    <source>
        <dbReference type="Pfam" id="PF09349"/>
    </source>
</evidence>
<evidence type="ECO:0000256" key="2">
    <source>
        <dbReference type="ARBA" id="ARBA00004754"/>
    </source>
</evidence>
<dbReference type="AlphaFoldDB" id="A0A0N9VXP1"/>
<dbReference type="Gene3D" id="1.10.3330.10">
    <property type="entry name" value="Oxo-4-hydroxy-4-carboxy-5-ureidoimidazoline decarboxylase"/>
    <property type="match status" value="1"/>
</dbReference>
<evidence type="ECO:0000256" key="4">
    <source>
        <dbReference type="ARBA" id="ARBA00022631"/>
    </source>
</evidence>
<organism evidence="8 9">
    <name type="scientific">Acinetobacter equi</name>
    <dbReference type="NCBI Taxonomy" id="1324350"/>
    <lineage>
        <taxon>Bacteria</taxon>
        <taxon>Pseudomonadati</taxon>
        <taxon>Pseudomonadota</taxon>
        <taxon>Gammaproteobacteria</taxon>
        <taxon>Moraxellales</taxon>
        <taxon>Moraxellaceae</taxon>
        <taxon>Acinetobacter</taxon>
    </lineage>
</organism>
<evidence type="ECO:0000313" key="8">
    <source>
        <dbReference type="EMBL" id="ALH94877.1"/>
    </source>
</evidence>
<dbReference type="Pfam" id="PF09349">
    <property type="entry name" value="OHCU_decarbox"/>
    <property type="match status" value="1"/>
</dbReference>
<dbReference type="InterPro" id="IPR018020">
    <property type="entry name" value="OHCU_decarboxylase"/>
</dbReference>
<name>A0A0N9VXP1_9GAMM</name>
<reference evidence="8 9" key="1">
    <citation type="journal article" date="2015" name="Int. J. Syst. Evol. Microbiol.">
        <title>Acinetobacter equi sp. nov. isolated from horse faeces.</title>
        <authorList>
            <person name="Poppel M.T."/>
            <person name="Skiebe E."/>
            <person name="Laue M."/>
            <person name="Bergmann H."/>
            <person name="Ebersberger I."/>
            <person name="Garn T."/>
            <person name="Fruth A."/>
            <person name="Baumgardt S."/>
            <person name="Busse H.J."/>
            <person name="Wilharm G."/>
        </authorList>
    </citation>
    <scope>NUCLEOTIDE SEQUENCE [LARGE SCALE GENOMIC DNA]</scope>
    <source>
        <strain evidence="8 9">114</strain>
    </source>
</reference>
<comment type="catalytic activity">
    <reaction evidence="1">
        <text>5-hydroxy-2-oxo-4-ureido-2,5-dihydro-1H-imidazole-5-carboxylate + H(+) = (S)-allantoin + CO2</text>
        <dbReference type="Rhea" id="RHEA:26301"/>
        <dbReference type="ChEBI" id="CHEBI:15378"/>
        <dbReference type="ChEBI" id="CHEBI:15678"/>
        <dbReference type="ChEBI" id="CHEBI:16526"/>
        <dbReference type="ChEBI" id="CHEBI:58639"/>
        <dbReference type="EC" id="4.1.1.97"/>
    </reaction>
</comment>
<protein>
    <recommendedName>
        <fullName evidence="3">2-oxo-4-hydroxy-4-carboxy-5-ureidoimidazoline decarboxylase</fullName>
        <ecNumber evidence="3">4.1.1.97</ecNumber>
    </recommendedName>
</protein>
<dbReference type="RefSeq" id="WP_054580776.1">
    <property type="nucleotide sequence ID" value="NZ_CP012808.1"/>
</dbReference>
<gene>
    <name evidence="8" type="ORF">AOY20_04630</name>
</gene>
<dbReference type="GO" id="GO:0019628">
    <property type="term" value="P:urate catabolic process"/>
    <property type="evidence" value="ECO:0007669"/>
    <property type="project" value="TreeGrafter"/>
</dbReference>
<dbReference type="OrthoDB" id="9800909at2"/>
<dbReference type="GO" id="GO:0006144">
    <property type="term" value="P:purine nucleobase metabolic process"/>
    <property type="evidence" value="ECO:0007669"/>
    <property type="project" value="UniProtKB-KW"/>
</dbReference>
<dbReference type="PANTHER" id="PTHR43466">
    <property type="entry name" value="2-OXO-4-HYDROXY-4-CARBOXY-5-UREIDOIMIDAZOLINE DECARBOXYLASE-RELATED"/>
    <property type="match status" value="1"/>
</dbReference>
<sequence>MLISEFNQAPLSTIKVFLLHCVHIERWADEISRHRPFTSNEALITFANQQAQSWSWDEILTALNTHPRIGEKNAKQKLSEKEEIFSKKEQALISQDQEILDEIFRGNLAYEKRFGYIFLIKAFGLSSEEILTALNYRLVNDPEIEQRIVHQQLLEIALLRLTQEIQND</sequence>
<dbReference type="InterPro" id="IPR036778">
    <property type="entry name" value="OHCU_decarboxylase_sf"/>
</dbReference>
<feature type="domain" description="Oxo-4-hydroxy-4-carboxy-5-ureidoimidazoline decarboxylase" evidence="7">
    <location>
        <begin position="8"/>
        <end position="161"/>
    </location>
</feature>
<dbReference type="PANTHER" id="PTHR43466:SF1">
    <property type="entry name" value="2-OXO-4-HYDROXY-4-CARBOXY-5-UREIDOIMIDAZOLINE DECARBOXYLASE-RELATED"/>
    <property type="match status" value="1"/>
</dbReference>
<dbReference type="InterPro" id="IPR017595">
    <property type="entry name" value="OHCU_decarboxylase-2"/>
</dbReference>
<keyword evidence="6" id="KW-0456">Lyase</keyword>
<keyword evidence="9" id="KW-1185">Reference proteome</keyword>
<evidence type="ECO:0000313" key="9">
    <source>
        <dbReference type="Proteomes" id="UP000064939"/>
    </source>
</evidence>
<dbReference type="STRING" id="1324350.AOY20_04630"/>